<feature type="domain" description="Type I restriction modification DNA specificity" evidence="4">
    <location>
        <begin position="25"/>
        <end position="203"/>
    </location>
</feature>
<sequence length="410" mass="47026">MSIRGAKLARQIPIFRGGGCVTIIFLQNIFEKSINGEWGNEDSGKGEATAVIRTSNFLNSGRLNLDNIVCREIDKDKNSDKILRTGDIIIEKSGGSPNQPVGRVVYFDVTDQDYFTNNFTSILRVKPEYNSKYIFYLMKYLYDTKKVLKFQNQTTGIINLKLADYLNKTKVNIETIENQNTIVDILDRLEYQIINRNKQISELSNLVKSRFNEMFILNDFSLKRLGELVEEVRYGTSLPATLNGKYGYLRMNNITEDGKLNIQNLKYIDIPEKDLEKYVVRKGDVLFNRTNSIELVGKTCIYELNFDMVIAGYIIRIRTNNNILNSRYLSEFLNFPSTKKFLRNIAKGAVNQANINAKELQDISVPLPPLALQNEFAEFVAQVDKSQLAIQKSLEELETLKKSLMQEYFG</sequence>
<evidence type="ECO:0000256" key="3">
    <source>
        <dbReference type="ARBA" id="ARBA00023125"/>
    </source>
</evidence>
<evidence type="ECO:0000256" key="1">
    <source>
        <dbReference type="ARBA" id="ARBA00010923"/>
    </source>
</evidence>
<proteinExistence type="inferred from homology"/>
<reference evidence="5 6" key="1">
    <citation type="journal article" date="2016" name="Eur. J. Clin. Microbiol. Infect. Dis.">
        <title>Whole genome sequencing as a tool for phylogenetic analysis of clinical strains of Mitis group streptococci.</title>
        <authorList>
            <person name="Rasmussen L.H."/>
            <person name="Dargis R."/>
            <person name="Hojholt K."/>
            <person name="Christensen J.J."/>
            <person name="Skovgaard O."/>
            <person name="Justesen U.S."/>
            <person name="Rosenvinge F.S."/>
            <person name="Moser C."/>
            <person name="Lukjancenko O."/>
            <person name="Rasmussen S."/>
            <person name="Nielsen X.C."/>
        </authorList>
    </citation>
    <scope>NUCLEOTIDE SEQUENCE [LARGE SCALE GENOMIC DNA]</scope>
    <source>
        <strain evidence="5 6">B_007274_11</strain>
    </source>
</reference>
<dbReference type="EMBL" id="NCUT01000029">
    <property type="protein sequence ID" value="ORO70990.1"/>
    <property type="molecule type" value="Genomic_DNA"/>
</dbReference>
<evidence type="ECO:0000259" key="4">
    <source>
        <dbReference type="Pfam" id="PF01420"/>
    </source>
</evidence>
<feature type="domain" description="Type I restriction modification DNA specificity" evidence="4">
    <location>
        <begin position="222"/>
        <end position="397"/>
    </location>
</feature>
<protein>
    <recommendedName>
        <fullName evidence="4">Type I restriction modification DNA specificity domain-containing protein</fullName>
    </recommendedName>
</protein>
<organism evidence="5 6">
    <name type="scientific">Streptococcus oralis subsp. oralis</name>
    <dbReference type="NCBI Taxonomy" id="1891914"/>
    <lineage>
        <taxon>Bacteria</taxon>
        <taxon>Bacillati</taxon>
        <taxon>Bacillota</taxon>
        <taxon>Bacilli</taxon>
        <taxon>Lactobacillales</taxon>
        <taxon>Streptococcaceae</taxon>
        <taxon>Streptococcus</taxon>
    </lineage>
</organism>
<keyword evidence="2" id="KW-0680">Restriction system</keyword>
<dbReference type="CDD" id="cd17524">
    <property type="entry name" value="RMtype1_S_EcoUTORF5051P-TRD2-CR2_like"/>
    <property type="match status" value="1"/>
</dbReference>
<comment type="caution">
    <text evidence="5">The sequence shown here is derived from an EMBL/GenBank/DDBJ whole genome shotgun (WGS) entry which is preliminary data.</text>
</comment>
<name>A0A1X1ICY7_STROR</name>
<dbReference type="PANTHER" id="PTHR30408:SF12">
    <property type="entry name" value="TYPE I RESTRICTION ENZYME MJAVIII SPECIFICITY SUBUNIT"/>
    <property type="match status" value="1"/>
</dbReference>
<dbReference type="Pfam" id="PF01420">
    <property type="entry name" value="Methylase_S"/>
    <property type="match status" value="2"/>
</dbReference>
<dbReference type="GO" id="GO:0003677">
    <property type="term" value="F:DNA binding"/>
    <property type="evidence" value="ECO:0007669"/>
    <property type="project" value="UniProtKB-KW"/>
</dbReference>
<dbReference type="Gene3D" id="3.90.220.20">
    <property type="entry name" value="DNA methylase specificity domains"/>
    <property type="match status" value="2"/>
</dbReference>
<dbReference type="SUPFAM" id="SSF116734">
    <property type="entry name" value="DNA methylase specificity domain"/>
    <property type="match status" value="2"/>
</dbReference>
<dbReference type="AlphaFoldDB" id="A0A1X1ICY7"/>
<evidence type="ECO:0000256" key="2">
    <source>
        <dbReference type="ARBA" id="ARBA00022747"/>
    </source>
</evidence>
<dbReference type="Proteomes" id="UP000193160">
    <property type="component" value="Unassembled WGS sequence"/>
</dbReference>
<evidence type="ECO:0000313" key="5">
    <source>
        <dbReference type="EMBL" id="ORO70990.1"/>
    </source>
</evidence>
<keyword evidence="3" id="KW-0238">DNA-binding</keyword>
<dbReference type="InterPro" id="IPR052021">
    <property type="entry name" value="Type-I_RS_S_subunit"/>
</dbReference>
<dbReference type="InterPro" id="IPR000055">
    <property type="entry name" value="Restrct_endonuc_typeI_TRD"/>
</dbReference>
<keyword evidence="6" id="KW-1185">Reference proteome</keyword>
<evidence type="ECO:0000313" key="6">
    <source>
        <dbReference type="Proteomes" id="UP000193160"/>
    </source>
</evidence>
<dbReference type="GO" id="GO:0009307">
    <property type="term" value="P:DNA restriction-modification system"/>
    <property type="evidence" value="ECO:0007669"/>
    <property type="project" value="UniProtKB-KW"/>
</dbReference>
<comment type="similarity">
    <text evidence="1">Belongs to the type-I restriction system S methylase family.</text>
</comment>
<accession>A0A1X1ICY7</accession>
<gene>
    <name evidence="5" type="ORF">B7712_07220</name>
</gene>
<dbReference type="PANTHER" id="PTHR30408">
    <property type="entry name" value="TYPE-1 RESTRICTION ENZYME ECOKI SPECIFICITY PROTEIN"/>
    <property type="match status" value="1"/>
</dbReference>
<dbReference type="InterPro" id="IPR044946">
    <property type="entry name" value="Restrct_endonuc_typeI_TRD_sf"/>
</dbReference>